<evidence type="ECO:0000313" key="1">
    <source>
        <dbReference type="EMBL" id="MCY4746921.1"/>
    </source>
</evidence>
<dbReference type="Proteomes" id="UP001076464">
    <property type="component" value="Unassembled WGS sequence"/>
</dbReference>
<proteinExistence type="predicted"/>
<accession>A0ACC6CEW6</accession>
<name>A0ACC6CEW6_9BURK</name>
<comment type="caution">
    <text evidence="1">The sequence shown here is derived from an EMBL/GenBank/DDBJ whole genome shotgun (WGS) entry which is preliminary data.</text>
</comment>
<reference evidence="1" key="1">
    <citation type="submission" date="2022-08" db="EMBL/GenBank/DDBJ databases">
        <title>Genome sequencing of Pelomonas sp. UHG3.</title>
        <authorList>
            <person name="So Y."/>
        </authorList>
    </citation>
    <scope>NUCLEOTIDE SEQUENCE</scope>
    <source>
        <strain evidence="1">UHG3</strain>
    </source>
</reference>
<keyword evidence="2" id="KW-1185">Reference proteome</keyword>
<organism evidence="1 2">
    <name type="scientific">Roseateles hydrophilus</name>
    <dbReference type="NCBI Taxonomy" id="2975054"/>
    <lineage>
        <taxon>Bacteria</taxon>
        <taxon>Pseudomonadati</taxon>
        <taxon>Pseudomonadota</taxon>
        <taxon>Betaproteobacteria</taxon>
        <taxon>Burkholderiales</taxon>
        <taxon>Sphaerotilaceae</taxon>
        <taxon>Roseateles</taxon>
    </lineage>
</organism>
<protein>
    <submittedName>
        <fullName evidence="1">Efflux RND transporter periplasmic adaptor subunit</fullName>
    </submittedName>
</protein>
<dbReference type="EMBL" id="JAPPUY010000005">
    <property type="protein sequence ID" value="MCY4746921.1"/>
    <property type="molecule type" value="Genomic_DNA"/>
</dbReference>
<evidence type="ECO:0000313" key="2">
    <source>
        <dbReference type="Proteomes" id="UP001076464"/>
    </source>
</evidence>
<sequence length="429" mass="45584">MNSRFRDTSEQDRPLAPRARRWPLLLGGGALIVITAIALGTGGRLRQALSADAAVSAARLGIATVRVGPLTRDVAGEGRVVAAQSPTLYAQGGGTATLLVKAGDPVRQGQVLARVDSPELTNRLAQERSNVDALRADLARAEVDARQQTAALHSAYENARIDHQTAQNDLARQTQAFEAGATARMQVDRAQDALAKAKLALDQAASLRGLKTDSLKLDVQAKHSALARQQLLVADLERQVAELQVRSPVDGQVGQLFVADRTNVTRDARLLSVIDLSALEVQMQVAESFARELQPGMPGEISGGSAAGQRWAGQVSSVSPEVVNGEVAARLRFAGAQPEQLRQNQRLSVRVLLDRRDQVLGVARGSFVDEGGGSHAYVVRDGVAEKVAIRLGARSLERVEVLSGLKAGDRVVISGADNFKGADRVLIAD</sequence>
<gene>
    <name evidence="1" type="ORF">NYO99_18250</name>
</gene>